<protein>
    <submittedName>
        <fullName evidence="1">Uncharacterized protein</fullName>
    </submittedName>
</protein>
<sequence>MKPLWSCVMSRAVRLLNCSLLSVTIF</sequence>
<reference evidence="1" key="2">
    <citation type="journal article" date="2015" name="Data Brief">
        <title>Shoot transcriptome of the giant reed, Arundo donax.</title>
        <authorList>
            <person name="Barrero R.A."/>
            <person name="Guerrero F.D."/>
            <person name="Moolhuijzen P."/>
            <person name="Goolsby J.A."/>
            <person name="Tidwell J."/>
            <person name="Bellgard S.E."/>
            <person name="Bellgard M.I."/>
        </authorList>
    </citation>
    <scope>NUCLEOTIDE SEQUENCE</scope>
    <source>
        <tissue evidence="1">Shoot tissue taken approximately 20 cm above the soil surface</tissue>
    </source>
</reference>
<accession>A0A0A9A8D5</accession>
<dbReference type="EMBL" id="GBRH01254583">
    <property type="protein sequence ID" value="JAD43312.1"/>
    <property type="molecule type" value="Transcribed_RNA"/>
</dbReference>
<dbReference type="AlphaFoldDB" id="A0A0A9A8D5"/>
<organism evidence="1">
    <name type="scientific">Arundo donax</name>
    <name type="common">Giant reed</name>
    <name type="synonym">Donax arundinaceus</name>
    <dbReference type="NCBI Taxonomy" id="35708"/>
    <lineage>
        <taxon>Eukaryota</taxon>
        <taxon>Viridiplantae</taxon>
        <taxon>Streptophyta</taxon>
        <taxon>Embryophyta</taxon>
        <taxon>Tracheophyta</taxon>
        <taxon>Spermatophyta</taxon>
        <taxon>Magnoliopsida</taxon>
        <taxon>Liliopsida</taxon>
        <taxon>Poales</taxon>
        <taxon>Poaceae</taxon>
        <taxon>PACMAD clade</taxon>
        <taxon>Arundinoideae</taxon>
        <taxon>Arundineae</taxon>
        <taxon>Arundo</taxon>
    </lineage>
</organism>
<name>A0A0A9A8D5_ARUDO</name>
<evidence type="ECO:0000313" key="1">
    <source>
        <dbReference type="EMBL" id="JAD43312.1"/>
    </source>
</evidence>
<proteinExistence type="predicted"/>
<reference evidence="1" key="1">
    <citation type="submission" date="2014-09" db="EMBL/GenBank/DDBJ databases">
        <authorList>
            <person name="Magalhaes I.L.F."/>
            <person name="Oliveira U."/>
            <person name="Santos F.R."/>
            <person name="Vidigal T.H.D.A."/>
            <person name="Brescovit A.D."/>
            <person name="Santos A.J."/>
        </authorList>
    </citation>
    <scope>NUCLEOTIDE SEQUENCE</scope>
    <source>
        <tissue evidence="1">Shoot tissue taken approximately 20 cm above the soil surface</tissue>
    </source>
</reference>